<gene>
    <name evidence="3" type="ORF">ADL15_46615</name>
</gene>
<organism evidence="3 4">
    <name type="scientific">Actinoplanes awajinensis subsp. mycoplanecinus</name>
    <dbReference type="NCBI Taxonomy" id="135947"/>
    <lineage>
        <taxon>Bacteria</taxon>
        <taxon>Bacillati</taxon>
        <taxon>Actinomycetota</taxon>
        <taxon>Actinomycetes</taxon>
        <taxon>Micromonosporales</taxon>
        <taxon>Micromonosporaceae</taxon>
        <taxon>Actinoplanes</taxon>
    </lineage>
</organism>
<dbReference type="Proteomes" id="UP000053244">
    <property type="component" value="Unassembled WGS sequence"/>
</dbReference>
<dbReference type="EMBL" id="LLZH01000332">
    <property type="protein sequence ID" value="KUL23359.1"/>
    <property type="molecule type" value="Genomic_DNA"/>
</dbReference>
<accession>A0A101JAU1</accession>
<comment type="caution">
    <text evidence="3">The sequence shown here is derived from an EMBL/GenBank/DDBJ whole genome shotgun (WGS) entry which is preliminary data.</text>
</comment>
<feature type="compositionally biased region" description="Basic and acidic residues" evidence="1">
    <location>
        <begin position="288"/>
        <end position="303"/>
    </location>
</feature>
<sequence length="303" mass="32966">MNEHDEVDPFAELRDWGKKTERKVRRERQVRGAGKSLRYVVMAGVAGVMIAATVPVVRALWPAVSASADDTPAAAASSDTSPFIGTAAANYPIGEAGIVLPEVKAVTGFSATEVRTALNTVRAALVAGRLDEDTLVRHRKDEFLGLLAPNDRTAVAKWFDSASFGNVVTWIDPAVTLDPANRPRVSGRVTYKSVVDDGIRTIRVTTNFVWVYAFRGEFAFRPLAVEHEQVDWEFPDEDKVRPGDRGMWVGANTSYHAWIDCAAAKKGLLAPTPKDAGAGLPNAEDQESLAKPEHPLDIRDNCT</sequence>
<dbReference type="RefSeq" id="WP_067706508.1">
    <property type="nucleotide sequence ID" value="NZ_LLZH01000332.1"/>
</dbReference>
<evidence type="ECO:0000313" key="3">
    <source>
        <dbReference type="EMBL" id="KUL23359.1"/>
    </source>
</evidence>
<feature type="region of interest" description="Disordered" evidence="1">
    <location>
        <begin position="275"/>
        <end position="303"/>
    </location>
</feature>
<evidence type="ECO:0000256" key="2">
    <source>
        <dbReference type="SAM" id="Phobius"/>
    </source>
</evidence>
<reference evidence="3 4" key="1">
    <citation type="submission" date="2015-10" db="EMBL/GenBank/DDBJ databases">
        <authorList>
            <person name="Gilbert D.G."/>
        </authorList>
    </citation>
    <scope>NUCLEOTIDE SEQUENCE [LARGE SCALE GENOMIC DNA]</scope>
    <source>
        <strain evidence="3 4">NRRL B-16712</strain>
    </source>
</reference>
<name>A0A101JAU1_9ACTN</name>
<feature type="transmembrane region" description="Helical" evidence="2">
    <location>
        <begin position="36"/>
        <end position="61"/>
    </location>
</feature>
<proteinExistence type="predicted"/>
<dbReference type="AlphaFoldDB" id="A0A101JAU1"/>
<evidence type="ECO:0000313" key="4">
    <source>
        <dbReference type="Proteomes" id="UP000053244"/>
    </source>
</evidence>
<keyword evidence="2" id="KW-0472">Membrane</keyword>
<protein>
    <submittedName>
        <fullName evidence="3">Uncharacterized protein</fullName>
    </submittedName>
</protein>
<keyword evidence="4" id="KW-1185">Reference proteome</keyword>
<evidence type="ECO:0000256" key="1">
    <source>
        <dbReference type="SAM" id="MobiDB-lite"/>
    </source>
</evidence>
<keyword evidence="2" id="KW-1133">Transmembrane helix</keyword>
<keyword evidence="2" id="KW-0812">Transmembrane</keyword>
<dbReference type="OrthoDB" id="4549522at2"/>